<sequence>MDGNNVSFSVTSGNQSTPLKLQTELQDSSLLVVFMPLKLQKEVQDSPVCFWVWVGTRYIWVWFGPSVSAIAPR</sequence>
<reference evidence="1 2" key="2">
    <citation type="journal article" date="2022" name="Mol. Ecol. Resour.">
        <title>The genomes of chicory, endive, great burdock and yacon provide insights into Asteraceae paleo-polyploidization history and plant inulin production.</title>
        <authorList>
            <person name="Fan W."/>
            <person name="Wang S."/>
            <person name="Wang H."/>
            <person name="Wang A."/>
            <person name="Jiang F."/>
            <person name="Liu H."/>
            <person name="Zhao H."/>
            <person name="Xu D."/>
            <person name="Zhang Y."/>
        </authorList>
    </citation>
    <scope>NUCLEOTIDE SEQUENCE [LARGE SCALE GENOMIC DNA]</scope>
    <source>
        <strain evidence="2">cv. Yunnan</strain>
        <tissue evidence="1">Leaves</tissue>
    </source>
</reference>
<gene>
    <name evidence="1" type="ORF">L1987_24552</name>
</gene>
<accession>A0ACB9IKJ1</accession>
<protein>
    <submittedName>
        <fullName evidence="1">Uncharacterized protein</fullName>
    </submittedName>
</protein>
<proteinExistence type="predicted"/>
<comment type="caution">
    <text evidence="1">The sequence shown here is derived from an EMBL/GenBank/DDBJ whole genome shotgun (WGS) entry which is preliminary data.</text>
</comment>
<keyword evidence="2" id="KW-1185">Reference proteome</keyword>
<reference evidence="2" key="1">
    <citation type="journal article" date="2022" name="Mol. Ecol. Resour.">
        <title>The genomes of chicory, endive, great burdock and yacon provide insights into Asteraceae palaeo-polyploidization history and plant inulin production.</title>
        <authorList>
            <person name="Fan W."/>
            <person name="Wang S."/>
            <person name="Wang H."/>
            <person name="Wang A."/>
            <person name="Jiang F."/>
            <person name="Liu H."/>
            <person name="Zhao H."/>
            <person name="Xu D."/>
            <person name="Zhang Y."/>
        </authorList>
    </citation>
    <scope>NUCLEOTIDE SEQUENCE [LARGE SCALE GENOMIC DNA]</scope>
    <source>
        <strain evidence="2">cv. Yunnan</strain>
    </source>
</reference>
<evidence type="ECO:0000313" key="1">
    <source>
        <dbReference type="EMBL" id="KAI3808597.1"/>
    </source>
</evidence>
<name>A0ACB9IKJ1_9ASTR</name>
<dbReference type="Proteomes" id="UP001056120">
    <property type="component" value="Linkage Group LG08"/>
</dbReference>
<evidence type="ECO:0000313" key="2">
    <source>
        <dbReference type="Proteomes" id="UP001056120"/>
    </source>
</evidence>
<dbReference type="EMBL" id="CM042025">
    <property type="protein sequence ID" value="KAI3808597.1"/>
    <property type="molecule type" value="Genomic_DNA"/>
</dbReference>
<organism evidence="1 2">
    <name type="scientific">Smallanthus sonchifolius</name>
    <dbReference type="NCBI Taxonomy" id="185202"/>
    <lineage>
        <taxon>Eukaryota</taxon>
        <taxon>Viridiplantae</taxon>
        <taxon>Streptophyta</taxon>
        <taxon>Embryophyta</taxon>
        <taxon>Tracheophyta</taxon>
        <taxon>Spermatophyta</taxon>
        <taxon>Magnoliopsida</taxon>
        <taxon>eudicotyledons</taxon>
        <taxon>Gunneridae</taxon>
        <taxon>Pentapetalae</taxon>
        <taxon>asterids</taxon>
        <taxon>campanulids</taxon>
        <taxon>Asterales</taxon>
        <taxon>Asteraceae</taxon>
        <taxon>Asteroideae</taxon>
        <taxon>Heliantheae alliance</taxon>
        <taxon>Millerieae</taxon>
        <taxon>Smallanthus</taxon>
    </lineage>
</organism>